<dbReference type="EMBL" id="CACRTW010000052">
    <property type="protein sequence ID" value="VYU37911.1"/>
    <property type="molecule type" value="Genomic_DNA"/>
</dbReference>
<feature type="transmembrane region" description="Helical" evidence="6">
    <location>
        <begin position="499"/>
        <end position="517"/>
    </location>
</feature>
<dbReference type="NCBIfam" id="TIGR00360">
    <property type="entry name" value="ComEC_N-term"/>
    <property type="match status" value="1"/>
</dbReference>
<evidence type="ECO:0000256" key="4">
    <source>
        <dbReference type="ARBA" id="ARBA00022989"/>
    </source>
</evidence>
<dbReference type="PANTHER" id="PTHR30619">
    <property type="entry name" value="DNA INTERNALIZATION/COMPETENCE PROTEIN COMEC/REC2"/>
    <property type="match status" value="1"/>
</dbReference>
<keyword evidence="4 6" id="KW-1133">Transmembrane helix</keyword>
<dbReference type="InterPro" id="IPR004477">
    <property type="entry name" value="ComEC_N"/>
</dbReference>
<dbReference type="AlphaFoldDB" id="A0A6N3EGT9"/>
<dbReference type="GO" id="GO:0030420">
    <property type="term" value="P:establishment of competence for transformation"/>
    <property type="evidence" value="ECO:0007669"/>
    <property type="project" value="InterPro"/>
</dbReference>
<comment type="subcellular location">
    <subcellularLocation>
        <location evidence="1">Cell membrane</location>
        <topology evidence="1">Multi-pass membrane protein</topology>
    </subcellularLocation>
</comment>
<gene>
    <name evidence="8" type="ORF">CALFYP39_02183</name>
</gene>
<feature type="transmembrane region" description="Helical" evidence="6">
    <location>
        <begin position="349"/>
        <end position="370"/>
    </location>
</feature>
<dbReference type="InterPro" id="IPR001279">
    <property type="entry name" value="Metallo-B-lactamas"/>
</dbReference>
<dbReference type="CDD" id="cd07731">
    <property type="entry name" value="ComA-like_MBL-fold"/>
    <property type="match status" value="1"/>
</dbReference>
<dbReference type="SMART" id="SM00849">
    <property type="entry name" value="Lactamase_B"/>
    <property type="match status" value="1"/>
</dbReference>
<feature type="transmembrane region" description="Helical" evidence="6">
    <location>
        <begin position="441"/>
        <end position="463"/>
    </location>
</feature>
<feature type="transmembrane region" description="Helical" evidence="6">
    <location>
        <begin position="47"/>
        <end position="66"/>
    </location>
</feature>
<feature type="transmembrane region" description="Helical" evidence="6">
    <location>
        <begin position="280"/>
        <end position="296"/>
    </location>
</feature>
<proteinExistence type="predicted"/>
<feature type="transmembrane region" description="Helical" evidence="6">
    <location>
        <begin position="326"/>
        <end position="343"/>
    </location>
</feature>
<dbReference type="NCBIfam" id="TIGR00361">
    <property type="entry name" value="ComEC_Rec2"/>
    <property type="match status" value="1"/>
</dbReference>
<reference evidence="8" key="1">
    <citation type="submission" date="2019-11" db="EMBL/GenBank/DDBJ databases">
        <authorList>
            <person name="Feng L."/>
        </authorList>
    </citation>
    <scope>NUCLEOTIDE SEQUENCE</scope>
    <source>
        <strain evidence="8">CaerofaciensLFYP39</strain>
    </source>
</reference>
<feature type="transmembrane region" description="Helical" evidence="6">
    <location>
        <begin position="382"/>
        <end position="408"/>
    </location>
</feature>
<dbReference type="GO" id="GO:0005886">
    <property type="term" value="C:plasma membrane"/>
    <property type="evidence" value="ECO:0007669"/>
    <property type="project" value="UniProtKB-SubCell"/>
</dbReference>
<evidence type="ECO:0000256" key="2">
    <source>
        <dbReference type="ARBA" id="ARBA00022475"/>
    </source>
</evidence>
<dbReference type="PANTHER" id="PTHR30619:SF7">
    <property type="entry name" value="BETA-LACTAMASE DOMAIN PROTEIN"/>
    <property type="match status" value="1"/>
</dbReference>
<dbReference type="InterPro" id="IPR035681">
    <property type="entry name" value="ComA-like_MBL"/>
</dbReference>
<accession>A0A6N3EGT9</accession>
<dbReference type="Pfam" id="PF00753">
    <property type="entry name" value="Lactamase_B"/>
    <property type="match status" value="1"/>
</dbReference>
<name>A0A6N3EGT9_9ACTN</name>
<evidence type="ECO:0000256" key="1">
    <source>
        <dbReference type="ARBA" id="ARBA00004651"/>
    </source>
</evidence>
<dbReference type="InterPro" id="IPR036866">
    <property type="entry name" value="RibonucZ/Hydroxyglut_hydro"/>
</dbReference>
<dbReference type="InterPro" id="IPR004797">
    <property type="entry name" value="Competence_ComEC/Rec2"/>
</dbReference>
<dbReference type="Pfam" id="PF03772">
    <property type="entry name" value="Competence"/>
    <property type="match status" value="1"/>
</dbReference>
<evidence type="ECO:0000256" key="3">
    <source>
        <dbReference type="ARBA" id="ARBA00022692"/>
    </source>
</evidence>
<evidence type="ECO:0000256" key="6">
    <source>
        <dbReference type="SAM" id="Phobius"/>
    </source>
</evidence>
<dbReference type="SUPFAM" id="SSF56281">
    <property type="entry name" value="Metallo-hydrolase/oxidoreductase"/>
    <property type="match status" value="1"/>
</dbReference>
<dbReference type="RefSeq" id="WP_156600829.1">
    <property type="nucleotide sequence ID" value="NZ_CACRTW010000052.1"/>
</dbReference>
<organism evidence="8">
    <name type="scientific">Collinsella aerofaciens</name>
    <dbReference type="NCBI Taxonomy" id="74426"/>
    <lineage>
        <taxon>Bacteria</taxon>
        <taxon>Bacillati</taxon>
        <taxon>Actinomycetota</taxon>
        <taxon>Coriobacteriia</taxon>
        <taxon>Coriobacteriales</taxon>
        <taxon>Coriobacteriaceae</taxon>
        <taxon>Collinsella</taxon>
    </lineage>
</organism>
<dbReference type="Gene3D" id="3.60.15.10">
    <property type="entry name" value="Ribonuclease Z/Hydroxyacylglutathione hydrolase-like"/>
    <property type="match status" value="1"/>
</dbReference>
<sequence>MSTPKREHVMPPRPLMPWTMALCAGLCVGCGLVLNMAADLLLGEPAAPDTLLMVIPVAAAACIVLARSCMRLVRWRRWLYAAAFGLVAGAVVSAGWAIGALRASKALDNRAASSLEFVVHGDPSINDDAYSYTCDAYEGENRLGQVRLSCDRELDAGSHVRAIGRISRFENDANGRSRVLRGELRKVKVIRLVSDDEGSPRPLLRLRNGLLASIAPATDPARALIAGVVCGRSSELRSQPAGDWFSVTGTAHLIAVSGSHLAIVGFVIEGVLQKTRCSRGLQRAILAITLVGYAAFTGASPSAVRACCMVAATLVVNGAGRRRHGASALFVTMSIFVLLRPTVLFDMGFQLSCASVFAILCFCPYATYALGELGVPTGIAGMLSVTLCSQLATLPITIPAFGTFSLIAPLANAVIGPVVSLLLAVSIVLVPFLLVAPLQPWALVVPMIAARCALFFEQLFAAMPGASVSVPPDSMWIYLVPCLLAVLLVWWPRPRVRPMAVGLACLVLLTAIPYIYWDRCAPPSVTVLDVGQADAILIRQGGAVALVDCGLDERVVSALVRNNVHHIDAVFVTHWDEDHWGGLPDVLDQFSVGTIAVAANALEDAPVEVLNRPGVTYRQVARGDAIDIGAFRARVMWPFDTVDGEGNEDSLVLLLSYVLGGQSLRMLLTGDAELDQEREFVQEVGDIDVLKLGHHGSKVSVDLDLLETLKPELSIASAGEGNRYGHPSDACIDAVKEAGGAFACTIEHGDITIKPTAKGFAMRCQRPW</sequence>
<feature type="domain" description="Metallo-beta-lactamase" evidence="7">
    <location>
        <begin position="532"/>
        <end position="720"/>
    </location>
</feature>
<feature type="transmembrane region" description="Helical" evidence="6">
    <location>
        <begin position="78"/>
        <end position="98"/>
    </location>
</feature>
<evidence type="ECO:0000313" key="8">
    <source>
        <dbReference type="EMBL" id="VYU37911.1"/>
    </source>
</evidence>
<keyword evidence="2" id="KW-1003">Cell membrane</keyword>
<evidence type="ECO:0000259" key="7">
    <source>
        <dbReference type="SMART" id="SM00849"/>
    </source>
</evidence>
<feature type="transmembrane region" description="Helical" evidence="6">
    <location>
        <begin position="414"/>
        <end position="434"/>
    </location>
</feature>
<keyword evidence="3 6" id="KW-0812">Transmembrane</keyword>
<dbReference type="InterPro" id="IPR052159">
    <property type="entry name" value="Competence_DNA_uptake"/>
</dbReference>
<feature type="transmembrane region" description="Helical" evidence="6">
    <location>
        <begin position="475"/>
        <end position="492"/>
    </location>
</feature>
<protein>
    <submittedName>
        <fullName evidence="8">ComEC family competence protein</fullName>
    </submittedName>
</protein>
<evidence type="ECO:0000256" key="5">
    <source>
        <dbReference type="ARBA" id="ARBA00023136"/>
    </source>
</evidence>
<keyword evidence="5 6" id="KW-0472">Membrane</keyword>